<protein>
    <recommendedName>
        <fullName evidence="1">ATPase AAA-type core domain-containing protein</fullName>
    </recommendedName>
</protein>
<dbReference type="AlphaFoldDB" id="A0A1H9TAJ3"/>
<reference evidence="3" key="1">
    <citation type="submission" date="2016-10" db="EMBL/GenBank/DDBJ databases">
        <authorList>
            <person name="Varghese N."/>
            <person name="Submissions S."/>
        </authorList>
    </citation>
    <scope>NUCLEOTIDE SEQUENCE [LARGE SCALE GENOMIC DNA]</scope>
    <source>
        <strain evidence="3">DSM 20524</strain>
    </source>
</reference>
<dbReference type="SUPFAM" id="SSF52540">
    <property type="entry name" value="P-loop containing nucleoside triphosphate hydrolases"/>
    <property type="match status" value="1"/>
</dbReference>
<dbReference type="PANTHER" id="PTHR40396">
    <property type="entry name" value="ATPASE-LIKE PROTEIN"/>
    <property type="match status" value="1"/>
</dbReference>
<feature type="domain" description="ATPase AAA-type core" evidence="1">
    <location>
        <begin position="44"/>
        <end position="387"/>
    </location>
</feature>
<dbReference type="GO" id="GO:0016887">
    <property type="term" value="F:ATP hydrolysis activity"/>
    <property type="evidence" value="ECO:0007669"/>
    <property type="project" value="InterPro"/>
</dbReference>
<evidence type="ECO:0000313" key="2">
    <source>
        <dbReference type="EMBL" id="SER93789.1"/>
    </source>
</evidence>
<dbReference type="PANTHER" id="PTHR40396:SF1">
    <property type="entry name" value="ATPASE AAA-TYPE CORE DOMAIN-CONTAINING PROTEIN"/>
    <property type="match status" value="1"/>
</dbReference>
<dbReference type="RefSeq" id="WP_092258142.1">
    <property type="nucleotide sequence ID" value="NZ_FOGQ01000005.1"/>
</dbReference>
<dbReference type="STRING" id="1121357.SAMN05661109_01370"/>
<proteinExistence type="predicted"/>
<dbReference type="InterPro" id="IPR003959">
    <property type="entry name" value="ATPase_AAA_core"/>
</dbReference>
<keyword evidence="3" id="KW-1185">Reference proteome</keyword>
<dbReference type="Pfam" id="PF13304">
    <property type="entry name" value="AAA_21"/>
    <property type="match status" value="1"/>
</dbReference>
<dbReference type="InterPro" id="IPR027417">
    <property type="entry name" value="P-loop_NTPase"/>
</dbReference>
<gene>
    <name evidence="2" type="ORF">SAMN05661109_01370</name>
</gene>
<accession>A0A1H9TAJ3</accession>
<sequence>MKLLSFTVGNFLSIRDHQTVSFAPVLDRAKAPEGRWESVTDHVSILMGANASGKTNMLEAMNFGLRAIRESATSWREHDNAVRLPHHPFRLNKDSRREPSFFEWDFVVEGIRYVYGFEMRYDGVQSEWLSRVPAVKWSTVFDREIKEQSSAVSWNSTVIPRTLQRSFSGVSNRELIMSVALRDRVDVLGPVVEQLVHSIGFLPSGSRSEDHRINYLVEQIRHGNFKLDDVSQLMLAADTGIKRVELDETRIPSDILDDIKRILGVLNQAEDAESAQDSEQESRDVAARYSDEQIEEIAYNFIFVHQGSDGEQRLNLAAQSAGTKSWLSIAPVILHALRRGGIVIADELDSSLHNNILFMVVKLFADPDININGAQLWLTSHNTNLLEQRRRLALQPRNYWFAEKDSEGQSVYYCLDDFDKHEEANYEKRYISGRYGAIPDVSPSIVTGLIQEKAIG</sequence>
<organism evidence="2 3">
    <name type="scientific">Corynebacterium cystitidis DSM 20524</name>
    <dbReference type="NCBI Taxonomy" id="1121357"/>
    <lineage>
        <taxon>Bacteria</taxon>
        <taxon>Bacillati</taxon>
        <taxon>Actinomycetota</taxon>
        <taxon>Actinomycetes</taxon>
        <taxon>Mycobacteriales</taxon>
        <taxon>Corynebacteriaceae</taxon>
        <taxon>Corynebacterium</taxon>
    </lineage>
</organism>
<evidence type="ECO:0000313" key="3">
    <source>
        <dbReference type="Proteomes" id="UP000198929"/>
    </source>
</evidence>
<dbReference type="Gene3D" id="3.40.50.300">
    <property type="entry name" value="P-loop containing nucleotide triphosphate hydrolases"/>
    <property type="match status" value="1"/>
</dbReference>
<dbReference type="Proteomes" id="UP000198929">
    <property type="component" value="Unassembled WGS sequence"/>
</dbReference>
<dbReference type="GO" id="GO:0005524">
    <property type="term" value="F:ATP binding"/>
    <property type="evidence" value="ECO:0007669"/>
    <property type="project" value="InterPro"/>
</dbReference>
<evidence type="ECO:0000259" key="1">
    <source>
        <dbReference type="Pfam" id="PF13304"/>
    </source>
</evidence>
<dbReference type="EMBL" id="FOGQ01000005">
    <property type="protein sequence ID" value="SER93789.1"/>
    <property type="molecule type" value="Genomic_DNA"/>
</dbReference>
<name>A0A1H9TAJ3_9CORY</name>